<keyword evidence="5" id="KW-0406">Ion transport</keyword>
<keyword evidence="5" id="KW-0732">Signal</keyword>
<reference evidence="8" key="1">
    <citation type="journal article" date="2023" name="G3 (Bethesda)">
        <title>A reference genome for the long-term kleptoplast-retaining sea slug Elysia crispata morphotype clarki.</title>
        <authorList>
            <person name="Eastman K.E."/>
            <person name="Pendleton A.L."/>
            <person name="Shaikh M.A."/>
            <person name="Suttiyut T."/>
            <person name="Ogas R."/>
            <person name="Tomko P."/>
            <person name="Gavelis G."/>
            <person name="Widhalm J.R."/>
            <person name="Wisecaver J.H."/>
        </authorList>
    </citation>
    <scope>NUCLEOTIDE SEQUENCE</scope>
    <source>
        <strain evidence="8">ECLA1</strain>
    </source>
</reference>
<keyword evidence="2 5" id="KW-0812">Transmembrane</keyword>
<dbReference type="CDD" id="cd18989">
    <property type="entry name" value="LGIC_ECD_cation"/>
    <property type="match status" value="1"/>
</dbReference>
<dbReference type="Pfam" id="PF02931">
    <property type="entry name" value="Neur_chan_LBD"/>
    <property type="match status" value="1"/>
</dbReference>
<evidence type="ECO:0000256" key="2">
    <source>
        <dbReference type="ARBA" id="ARBA00022692"/>
    </source>
</evidence>
<gene>
    <name evidence="8" type="ORF">RRG08_004122</name>
</gene>
<dbReference type="InterPro" id="IPR006201">
    <property type="entry name" value="Neur_channel"/>
</dbReference>
<keyword evidence="4 5" id="KW-0472">Membrane</keyword>
<dbReference type="Gene3D" id="1.20.58.390">
    <property type="entry name" value="Neurotransmitter-gated ion-channel transmembrane domain"/>
    <property type="match status" value="1"/>
</dbReference>
<keyword evidence="5" id="KW-0813">Transport</keyword>
<evidence type="ECO:0000256" key="5">
    <source>
        <dbReference type="RuleBase" id="RU000687"/>
    </source>
</evidence>
<evidence type="ECO:0000313" key="8">
    <source>
        <dbReference type="EMBL" id="KAK3758301.1"/>
    </source>
</evidence>
<dbReference type="FunFam" id="2.70.170.10:FF:000028">
    <property type="entry name" value="AcetylCholine Receptor"/>
    <property type="match status" value="1"/>
</dbReference>
<dbReference type="InterPro" id="IPR038050">
    <property type="entry name" value="Neuro_actylchol_rec"/>
</dbReference>
<evidence type="ECO:0000313" key="9">
    <source>
        <dbReference type="Proteomes" id="UP001283361"/>
    </source>
</evidence>
<dbReference type="Pfam" id="PF02932">
    <property type="entry name" value="Neur_chan_memb"/>
    <property type="match status" value="1"/>
</dbReference>
<dbReference type="InterPro" id="IPR018000">
    <property type="entry name" value="Neurotransmitter_ion_chnl_CS"/>
</dbReference>
<evidence type="ECO:0000256" key="4">
    <source>
        <dbReference type="ARBA" id="ARBA00023136"/>
    </source>
</evidence>
<dbReference type="InterPro" id="IPR036719">
    <property type="entry name" value="Neuro-gated_channel_TM_sf"/>
</dbReference>
<dbReference type="AlphaFoldDB" id="A0AAE0YX61"/>
<keyword evidence="5" id="KW-0407">Ion channel</keyword>
<proteinExistence type="inferred from homology"/>
<feature type="transmembrane region" description="Helical" evidence="5">
    <location>
        <begin position="268"/>
        <end position="285"/>
    </location>
</feature>
<dbReference type="GO" id="GO:0005230">
    <property type="term" value="F:extracellular ligand-gated monoatomic ion channel activity"/>
    <property type="evidence" value="ECO:0007669"/>
    <property type="project" value="InterPro"/>
</dbReference>
<feature type="transmembrane region" description="Helical" evidence="5">
    <location>
        <begin position="239"/>
        <end position="262"/>
    </location>
</feature>
<dbReference type="PANTHER" id="PTHR18945">
    <property type="entry name" value="NEUROTRANSMITTER GATED ION CHANNEL"/>
    <property type="match status" value="1"/>
</dbReference>
<dbReference type="EMBL" id="JAWDGP010005274">
    <property type="protein sequence ID" value="KAK3758301.1"/>
    <property type="molecule type" value="Genomic_DNA"/>
</dbReference>
<accession>A0AAE0YX61</accession>
<feature type="transmembrane region" description="Helical" evidence="5">
    <location>
        <begin position="414"/>
        <end position="437"/>
    </location>
</feature>
<dbReference type="PROSITE" id="PS00236">
    <property type="entry name" value="NEUROTR_ION_CHANNEL"/>
    <property type="match status" value="1"/>
</dbReference>
<protein>
    <submittedName>
        <fullName evidence="8">Uncharacterized protein</fullName>
    </submittedName>
</protein>
<feature type="chain" id="PRO_5041772780" evidence="5">
    <location>
        <begin position="25"/>
        <end position="447"/>
    </location>
</feature>
<dbReference type="InterPro" id="IPR006202">
    <property type="entry name" value="Neur_chan_lig-bd"/>
</dbReference>
<feature type="transmembrane region" description="Helical" evidence="5">
    <location>
        <begin position="297"/>
        <end position="322"/>
    </location>
</feature>
<feature type="domain" description="Neurotransmitter-gated ion-channel transmembrane" evidence="7">
    <location>
        <begin position="244"/>
        <end position="368"/>
    </location>
</feature>
<sequence length="447" mass="50044">MGLQLECALITIIFLSIKLPVVSGSNGYKEYSYNLLNSLTDPKFYQSNVIPVTTESSNVSMTMQLQVLSIVAVSEKEQTLMTNNRLFMRWSDAYLSWDPSSFGNITSILLGQDTLWLPDVTVANTVQPSVQIGFPGLPCRVFHTGRIEWNPGVIIWTSCDLDVTYFPMDTQVCHILFETMTSWYEEVQIQVDEAEPIVLEQFKQNGQWDLIDSWGSSTYGLKERNRITFSFLLKRRRAYYLLNIVIPVLLLSFTGTLSLALPADAGEKMGMCLTVLLSYTVYLTIVSEELPNTSVQISVLSVYLTVLIAITTSTVGMTTIILRLHHKPETESVGPGTQKLVRILKKLTCTAKEDTPPKNSVSPVFVRRELTETTDTDTLGSRSTKVKDLCSDAISQEGIDTLTWQEVSKTLDCFLFLVMSSLSVLSTITVFVILFIGSEINKPDINR</sequence>
<dbReference type="InterPro" id="IPR006029">
    <property type="entry name" value="Neurotrans-gated_channel_TM"/>
</dbReference>
<organism evidence="8 9">
    <name type="scientific">Elysia crispata</name>
    <name type="common">lettuce slug</name>
    <dbReference type="NCBI Taxonomy" id="231223"/>
    <lineage>
        <taxon>Eukaryota</taxon>
        <taxon>Metazoa</taxon>
        <taxon>Spiralia</taxon>
        <taxon>Lophotrochozoa</taxon>
        <taxon>Mollusca</taxon>
        <taxon>Gastropoda</taxon>
        <taxon>Heterobranchia</taxon>
        <taxon>Euthyneura</taxon>
        <taxon>Panpulmonata</taxon>
        <taxon>Sacoglossa</taxon>
        <taxon>Placobranchoidea</taxon>
        <taxon>Plakobranchidae</taxon>
        <taxon>Elysia</taxon>
    </lineage>
</organism>
<dbReference type="PRINTS" id="PR00252">
    <property type="entry name" value="NRIONCHANNEL"/>
</dbReference>
<evidence type="ECO:0000256" key="3">
    <source>
        <dbReference type="ARBA" id="ARBA00022989"/>
    </source>
</evidence>
<keyword evidence="3 5" id="KW-1133">Transmembrane helix</keyword>
<dbReference type="SUPFAM" id="SSF63712">
    <property type="entry name" value="Nicotinic receptor ligand binding domain-like"/>
    <property type="match status" value="1"/>
</dbReference>
<comment type="caution">
    <text evidence="8">The sequence shown here is derived from an EMBL/GenBank/DDBJ whole genome shotgun (WGS) entry which is preliminary data.</text>
</comment>
<comment type="similarity">
    <text evidence="5">Belongs to the ligand-gated ion channel (TC 1.A.9) family.</text>
</comment>
<feature type="signal peptide" evidence="5">
    <location>
        <begin position="1"/>
        <end position="24"/>
    </location>
</feature>
<dbReference type="GO" id="GO:0004888">
    <property type="term" value="F:transmembrane signaling receptor activity"/>
    <property type="evidence" value="ECO:0007669"/>
    <property type="project" value="InterPro"/>
</dbReference>
<dbReference type="GO" id="GO:0016020">
    <property type="term" value="C:membrane"/>
    <property type="evidence" value="ECO:0007669"/>
    <property type="project" value="UniProtKB-SubCell"/>
</dbReference>
<dbReference type="CDD" id="cd19051">
    <property type="entry name" value="LGIC_TM_cation"/>
    <property type="match status" value="1"/>
</dbReference>
<evidence type="ECO:0000256" key="1">
    <source>
        <dbReference type="ARBA" id="ARBA00004141"/>
    </source>
</evidence>
<comment type="subcellular location">
    <subcellularLocation>
        <location evidence="1">Membrane</location>
        <topology evidence="1">Multi-pass membrane protein</topology>
    </subcellularLocation>
</comment>
<name>A0AAE0YX61_9GAST</name>
<dbReference type="InterPro" id="IPR036734">
    <property type="entry name" value="Neur_chan_lig-bd_sf"/>
</dbReference>
<dbReference type="SUPFAM" id="SSF90112">
    <property type="entry name" value="Neurotransmitter-gated ion-channel transmembrane pore"/>
    <property type="match status" value="1"/>
</dbReference>
<keyword evidence="9" id="KW-1185">Reference proteome</keyword>
<evidence type="ECO:0000259" key="6">
    <source>
        <dbReference type="Pfam" id="PF02931"/>
    </source>
</evidence>
<evidence type="ECO:0000259" key="7">
    <source>
        <dbReference type="Pfam" id="PF02932"/>
    </source>
</evidence>
<dbReference type="Gene3D" id="2.70.170.10">
    <property type="entry name" value="Neurotransmitter-gated ion-channel ligand-binding domain"/>
    <property type="match status" value="1"/>
</dbReference>
<dbReference type="Proteomes" id="UP001283361">
    <property type="component" value="Unassembled WGS sequence"/>
</dbReference>
<feature type="domain" description="Neurotransmitter-gated ion-channel ligand-binding" evidence="6">
    <location>
        <begin position="34"/>
        <end position="236"/>
    </location>
</feature>